<comment type="caution">
    <text evidence="1">The sequence shown here is derived from an EMBL/GenBank/DDBJ whole genome shotgun (WGS) entry which is preliminary data.</text>
</comment>
<name>A0ABR2KPP7_9EUKA</name>
<dbReference type="Proteomes" id="UP001470230">
    <property type="component" value="Unassembled WGS sequence"/>
</dbReference>
<evidence type="ECO:0000313" key="2">
    <source>
        <dbReference type="Proteomes" id="UP001470230"/>
    </source>
</evidence>
<dbReference type="EMBL" id="JAPFFF010000004">
    <property type="protein sequence ID" value="KAK8892872.1"/>
    <property type="molecule type" value="Genomic_DNA"/>
</dbReference>
<keyword evidence="2" id="KW-1185">Reference proteome</keyword>
<sequence>MSNSLPDQDDESDSANFMDGYFSWDQCCSDDIQYDPSISVEIVDCSNDQNKKINKPGILPRNPKRSVDLSEHEQYFKDQYYKIFVSRKKFEKKLVRQIHNLVLVKEIKNLKKMDREEYRRIDLYFKKYSPWQEQIFRVLKKHKKMIYREILKFDF</sequence>
<reference evidence="1 2" key="1">
    <citation type="submission" date="2024-04" db="EMBL/GenBank/DDBJ databases">
        <title>Tritrichomonas musculus Genome.</title>
        <authorList>
            <person name="Alves-Ferreira E."/>
            <person name="Grigg M."/>
            <person name="Lorenzi H."/>
            <person name="Galac M."/>
        </authorList>
    </citation>
    <scope>NUCLEOTIDE SEQUENCE [LARGE SCALE GENOMIC DNA]</scope>
    <source>
        <strain evidence="1 2">EAF2021</strain>
    </source>
</reference>
<accession>A0ABR2KPP7</accession>
<protein>
    <submittedName>
        <fullName evidence="1">Uncharacterized protein</fullName>
    </submittedName>
</protein>
<evidence type="ECO:0000313" key="1">
    <source>
        <dbReference type="EMBL" id="KAK8892872.1"/>
    </source>
</evidence>
<organism evidence="1 2">
    <name type="scientific">Tritrichomonas musculus</name>
    <dbReference type="NCBI Taxonomy" id="1915356"/>
    <lineage>
        <taxon>Eukaryota</taxon>
        <taxon>Metamonada</taxon>
        <taxon>Parabasalia</taxon>
        <taxon>Tritrichomonadida</taxon>
        <taxon>Tritrichomonadidae</taxon>
        <taxon>Tritrichomonas</taxon>
    </lineage>
</organism>
<proteinExistence type="predicted"/>
<gene>
    <name evidence="1" type="ORF">M9Y10_030123</name>
</gene>